<organism evidence="1 2">
    <name type="scientific">Dendrothele bispora (strain CBS 962.96)</name>
    <dbReference type="NCBI Taxonomy" id="1314807"/>
    <lineage>
        <taxon>Eukaryota</taxon>
        <taxon>Fungi</taxon>
        <taxon>Dikarya</taxon>
        <taxon>Basidiomycota</taxon>
        <taxon>Agaricomycotina</taxon>
        <taxon>Agaricomycetes</taxon>
        <taxon>Agaricomycetidae</taxon>
        <taxon>Agaricales</taxon>
        <taxon>Agaricales incertae sedis</taxon>
        <taxon>Dendrothele</taxon>
    </lineage>
</organism>
<accession>A0A4S8LM06</accession>
<protein>
    <recommendedName>
        <fullName evidence="3">F-box domain-containing protein</fullName>
    </recommendedName>
</protein>
<evidence type="ECO:0000313" key="2">
    <source>
        <dbReference type="Proteomes" id="UP000297245"/>
    </source>
</evidence>
<dbReference type="AlphaFoldDB" id="A0A4S8LM06"/>
<reference evidence="1 2" key="1">
    <citation type="journal article" date="2019" name="Nat. Ecol. Evol.">
        <title>Megaphylogeny resolves global patterns of mushroom evolution.</title>
        <authorList>
            <person name="Varga T."/>
            <person name="Krizsan K."/>
            <person name="Foldi C."/>
            <person name="Dima B."/>
            <person name="Sanchez-Garcia M."/>
            <person name="Sanchez-Ramirez S."/>
            <person name="Szollosi G.J."/>
            <person name="Szarkandi J.G."/>
            <person name="Papp V."/>
            <person name="Albert L."/>
            <person name="Andreopoulos W."/>
            <person name="Angelini C."/>
            <person name="Antonin V."/>
            <person name="Barry K.W."/>
            <person name="Bougher N.L."/>
            <person name="Buchanan P."/>
            <person name="Buyck B."/>
            <person name="Bense V."/>
            <person name="Catcheside P."/>
            <person name="Chovatia M."/>
            <person name="Cooper J."/>
            <person name="Damon W."/>
            <person name="Desjardin D."/>
            <person name="Finy P."/>
            <person name="Geml J."/>
            <person name="Haridas S."/>
            <person name="Hughes K."/>
            <person name="Justo A."/>
            <person name="Karasinski D."/>
            <person name="Kautmanova I."/>
            <person name="Kiss B."/>
            <person name="Kocsube S."/>
            <person name="Kotiranta H."/>
            <person name="LaButti K.M."/>
            <person name="Lechner B.E."/>
            <person name="Liimatainen K."/>
            <person name="Lipzen A."/>
            <person name="Lukacs Z."/>
            <person name="Mihaltcheva S."/>
            <person name="Morgado L.N."/>
            <person name="Niskanen T."/>
            <person name="Noordeloos M.E."/>
            <person name="Ohm R.A."/>
            <person name="Ortiz-Santana B."/>
            <person name="Ovrebo C."/>
            <person name="Racz N."/>
            <person name="Riley R."/>
            <person name="Savchenko A."/>
            <person name="Shiryaev A."/>
            <person name="Soop K."/>
            <person name="Spirin V."/>
            <person name="Szebenyi C."/>
            <person name="Tomsovsky M."/>
            <person name="Tulloss R.E."/>
            <person name="Uehling J."/>
            <person name="Grigoriev I.V."/>
            <person name="Vagvolgyi C."/>
            <person name="Papp T."/>
            <person name="Martin F.M."/>
            <person name="Miettinen O."/>
            <person name="Hibbett D.S."/>
            <person name="Nagy L.G."/>
        </authorList>
    </citation>
    <scope>NUCLEOTIDE SEQUENCE [LARGE SCALE GENOMIC DNA]</scope>
    <source>
        <strain evidence="1 2">CBS 962.96</strain>
    </source>
</reference>
<evidence type="ECO:0008006" key="3">
    <source>
        <dbReference type="Google" id="ProtNLM"/>
    </source>
</evidence>
<evidence type="ECO:0000313" key="1">
    <source>
        <dbReference type="EMBL" id="THU90326.1"/>
    </source>
</evidence>
<proteinExistence type="predicted"/>
<name>A0A4S8LM06_DENBC</name>
<sequence>MTSTPHPELHLDIVNLIIDELHSSRHDLKTCALVCRSWVPHSRFHLFSTICLSCLGLVSIYRGNVSSFLALCASPHSTIPLARIGNLSIVTNLHIDEELQNPTVFDQLLTWRSPHDGKSIADVFRHLKTLSLDCIKWRPLSQTANSMLHLTFQTVTELRLQHVMFETGDEFLEFLSSLIGLEKLCLHGVSLRAPRQASSTMQSNVFSSRFHTLDLNIVSYYDPSGQVIRAITPYRSLKNLSVHVRNFGDMSVECSMAVGDLLVSAGPSLESFKFCVELAGVFKRDVDLDARLQHIHLTENSNLRKITLDVDDSTYLVPFLERLTKSHYPPSLEKLHIPRLVPEMDDTPVDYKRINELLRHSYFSALGEFRCRQHVGSGIEEEWYNGRPIEGSWSWKEMESKIEELKAAMPKLADEGILQVDSDFPQVFFSFCQTQHCVFANCSLDMLSRPGVCEDESDETKILRTLMRTNDREREGGKD</sequence>
<dbReference type="EMBL" id="ML179338">
    <property type="protein sequence ID" value="THU90326.1"/>
    <property type="molecule type" value="Genomic_DNA"/>
</dbReference>
<keyword evidence="2" id="KW-1185">Reference proteome</keyword>
<dbReference type="OrthoDB" id="2977329at2759"/>
<gene>
    <name evidence="1" type="ORF">K435DRAFT_272971</name>
</gene>
<dbReference type="Proteomes" id="UP000297245">
    <property type="component" value="Unassembled WGS sequence"/>
</dbReference>